<reference evidence="3" key="2">
    <citation type="submission" date="2020-09" db="EMBL/GenBank/DDBJ databases">
        <authorList>
            <person name="Sun Q."/>
            <person name="Zhou Y."/>
        </authorList>
    </citation>
    <scope>NUCLEOTIDE SEQUENCE</scope>
    <source>
        <strain evidence="3">CGMCC 4.5737</strain>
    </source>
</reference>
<dbReference type="GO" id="GO:0003677">
    <property type="term" value="F:DNA binding"/>
    <property type="evidence" value="ECO:0007669"/>
    <property type="project" value="InterPro"/>
</dbReference>
<name>A0A8J3FUF5_9PSEU</name>
<dbReference type="Pfam" id="PF02452">
    <property type="entry name" value="PemK_toxin"/>
    <property type="match status" value="1"/>
</dbReference>
<comment type="caution">
    <text evidence="3">The sequence shown here is derived from an EMBL/GenBank/DDBJ whole genome shotgun (WGS) entry which is preliminary data.</text>
</comment>
<dbReference type="PANTHER" id="PTHR33988">
    <property type="entry name" value="ENDORIBONUCLEASE MAZF-RELATED"/>
    <property type="match status" value="1"/>
</dbReference>
<evidence type="ECO:0000256" key="1">
    <source>
        <dbReference type="ARBA" id="ARBA00007521"/>
    </source>
</evidence>
<dbReference type="GO" id="GO:0016075">
    <property type="term" value="P:rRNA catabolic process"/>
    <property type="evidence" value="ECO:0007669"/>
    <property type="project" value="TreeGrafter"/>
</dbReference>
<evidence type="ECO:0000313" key="3">
    <source>
        <dbReference type="EMBL" id="GGM34632.1"/>
    </source>
</evidence>
<organism evidence="3 4">
    <name type="scientific">Longimycelium tulufanense</name>
    <dbReference type="NCBI Taxonomy" id="907463"/>
    <lineage>
        <taxon>Bacteria</taxon>
        <taxon>Bacillati</taxon>
        <taxon>Actinomycetota</taxon>
        <taxon>Actinomycetes</taxon>
        <taxon>Pseudonocardiales</taxon>
        <taxon>Pseudonocardiaceae</taxon>
        <taxon>Longimycelium</taxon>
    </lineage>
</organism>
<dbReference type="InterPro" id="IPR003477">
    <property type="entry name" value="PemK-like"/>
</dbReference>
<dbReference type="Proteomes" id="UP000637578">
    <property type="component" value="Unassembled WGS sequence"/>
</dbReference>
<proteinExistence type="inferred from homology"/>
<accession>A0A8J3FUF5</accession>
<dbReference type="RefSeq" id="WP_189052906.1">
    <property type="nucleotide sequence ID" value="NZ_BMMK01000001.1"/>
</dbReference>
<keyword evidence="2" id="KW-1277">Toxin-antitoxin system</keyword>
<dbReference type="PANTHER" id="PTHR33988:SF2">
    <property type="entry name" value="ENDORIBONUCLEASE MAZF"/>
    <property type="match status" value="1"/>
</dbReference>
<dbReference type="GO" id="GO:0004521">
    <property type="term" value="F:RNA endonuclease activity"/>
    <property type="evidence" value="ECO:0007669"/>
    <property type="project" value="TreeGrafter"/>
</dbReference>
<sequence>MSHPLRGEVYRADLGYGLKPWLVVSNNHRNRAFADILVVRITTTARDLPTWVPLGRDDPLGGYVSTDNIEVAGKDELGQRLGALSPGTIVKVNEALAIALGLS</sequence>
<dbReference type="Gene3D" id="2.30.30.110">
    <property type="match status" value="1"/>
</dbReference>
<evidence type="ECO:0000256" key="2">
    <source>
        <dbReference type="ARBA" id="ARBA00022649"/>
    </source>
</evidence>
<keyword evidence="4" id="KW-1185">Reference proteome</keyword>
<reference evidence="3" key="1">
    <citation type="journal article" date="2014" name="Int. J. Syst. Evol. Microbiol.">
        <title>Complete genome sequence of Corynebacterium casei LMG S-19264T (=DSM 44701T), isolated from a smear-ripened cheese.</title>
        <authorList>
            <consortium name="US DOE Joint Genome Institute (JGI-PGF)"/>
            <person name="Walter F."/>
            <person name="Albersmeier A."/>
            <person name="Kalinowski J."/>
            <person name="Ruckert C."/>
        </authorList>
    </citation>
    <scope>NUCLEOTIDE SEQUENCE</scope>
    <source>
        <strain evidence="3">CGMCC 4.5737</strain>
    </source>
</reference>
<dbReference type="EMBL" id="BMMK01000001">
    <property type="protein sequence ID" value="GGM34632.1"/>
    <property type="molecule type" value="Genomic_DNA"/>
</dbReference>
<protein>
    <submittedName>
        <fullName evidence="3">Endoribonuclease MazF1</fullName>
    </submittedName>
</protein>
<evidence type="ECO:0000313" key="4">
    <source>
        <dbReference type="Proteomes" id="UP000637578"/>
    </source>
</evidence>
<dbReference type="AlphaFoldDB" id="A0A8J3FUF5"/>
<gene>
    <name evidence="3" type="primary">mazF1</name>
    <name evidence="3" type="ORF">GCM10012275_02380</name>
</gene>
<dbReference type="GO" id="GO:0006402">
    <property type="term" value="P:mRNA catabolic process"/>
    <property type="evidence" value="ECO:0007669"/>
    <property type="project" value="TreeGrafter"/>
</dbReference>
<dbReference type="SUPFAM" id="SSF50118">
    <property type="entry name" value="Cell growth inhibitor/plasmid maintenance toxic component"/>
    <property type="match status" value="1"/>
</dbReference>
<dbReference type="InterPro" id="IPR011067">
    <property type="entry name" value="Plasmid_toxin/cell-grow_inhib"/>
</dbReference>
<comment type="similarity">
    <text evidence="1">Belongs to the PemK/MazF family.</text>
</comment>